<dbReference type="Proteomes" id="UP001596086">
    <property type="component" value="Unassembled WGS sequence"/>
</dbReference>
<gene>
    <name evidence="2" type="ORF">ACFPO9_19525</name>
</gene>
<evidence type="ECO:0000256" key="1">
    <source>
        <dbReference type="SAM" id="SignalP"/>
    </source>
</evidence>
<accession>A0ABW0S1A6</accession>
<name>A0ABW0S1A6_9BURK</name>
<evidence type="ECO:0000313" key="2">
    <source>
        <dbReference type="EMBL" id="MFC5550713.1"/>
    </source>
</evidence>
<sequence length="162" mass="17145">MSRLKQFLIATLAALALAAGARLAVEHYGAARFEAGRADAIAERAAADALAVLTRTQENGVKAAQQALDNLTITEKKHEELQPVRERIVTQRVYVGAALCGDRPAAATEAEGAGRGDDADSPGRLVRQDAERDIVALKLAVEEDLATGRACQAFVRDNGLTP</sequence>
<organism evidence="2 3">
    <name type="scientific">Massilia aerilata</name>
    <dbReference type="NCBI Taxonomy" id="453817"/>
    <lineage>
        <taxon>Bacteria</taxon>
        <taxon>Pseudomonadati</taxon>
        <taxon>Pseudomonadota</taxon>
        <taxon>Betaproteobacteria</taxon>
        <taxon>Burkholderiales</taxon>
        <taxon>Oxalobacteraceae</taxon>
        <taxon>Telluria group</taxon>
        <taxon>Massilia</taxon>
    </lineage>
</organism>
<protein>
    <recommendedName>
        <fullName evidence="4">Lysozyme</fullName>
    </recommendedName>
</protein>
<keyword evidence="1" id="KW-0732">Signal</keyword>
<keyword evidence="3" id="KW-1185">Reference proteome</keyword>
<dbReference type="RefSeq" id="WP_379773738.1">
    <property type="nucleotide sequence ID" value="NZ_JBHSMZ010000016.1"/>
</dbReference>
<proteinExistence type="predicted"/>
<comment type="caution">
    <text evidence="2">The sequence shown here is derived from an EMBL/GenBank/DDBJ whole genome shotgun (WGS) entry which is preliminary data.</text>
</comment>
<evidence type="ECO:0008006" key="4">
    <source>
        <dbReference type="Google" id="ProtNLM"/>
    </source>
</evidence>
<evidence type="ECO:0000313" key="3">
    <source>
        <dbReference type="Proteomes" id="UP001596086"/>
    </source>
</evidence>
<feature type="signal peptide" evidence="1">
    <location>
        <begin position="1"/>
        <end position="24"/>
    </location>
</feature>
<reference evidence="3" key="1">
    <citation type="journal article" date="2019" name="Int. J. Syst. Evol. Microbiol.">
        <title>The Global Catalogue of Microorganisms (GCM) 10K type strain sequencing project: providing services to taxonomists for standard genome sequencing and annotation.</title>
        <authorList>
            <consortium name="The Broad Institute Genomics Platform"/>
            <consortium name="The Broad Institute Genome Sequencing Center for Infectious Disease"/>
            <person name="Wu L."/>
            <person name="Ma J."/>
        </authorList>
    </citation>
    <scope>NUCLEOTIDE SEQUENCE [LARGE SCALE GENOMIC DNA]</scope>
    <source>
        <strain evidence="3">CGMCC 4.5798</strain>
    </source>
</reference>
<feature type="chain" id="PRO_5047186066" description="Lysozyme" evidence="1">
    <location>
        <begin position="25"/>
        <end position="162"/>
    </location>
</feature>
<dbReference type="EMBL" id="JBHSMZ010000016">
    <property type="protein sequence ID" value="MFC5550713.1"/>
    <property type="molecule type" value="Genomic_DNA"/>
</dbReference>